<keyword evidence="6" id="KW-1185">Reference proteome</keyword>
<dbReference type="EMBL" id="JAOVZB010000001">
    <property type="protein sequence ID" value="MCV2401854.1"/>
    <property type="molecule type" value="Genomic_DNA"/>
</dbReference>
<dbReference type="InterPro" id="IPR050204">
    <property type="entry name" value="AraC_XylS_family_regulators"/>
</dbReference>
<evidence type="ECO:0000313" key="6">
    <source>
        <dbReference type="Proteomes" id="UP001209713"/>
    </source>
</evidence>
<dbReference type="Proteomes" id="UP001209713">
    <property type="component" value="Unassembled WGS sequence"/>
</dbReference>
<evidence type="ECO:0000256" key="2">
    <source>
        <dbReference type="ARBA" id="ARBA00023125"/>
    </source>
</evidence>
<proteinExistence type="predicted"/>
<protein>
    <submittedName>
        <fullName evidence="5">AraC family ligand binding domain-containing protein</fullName>
    </submittedName>
</protein>
<name>A0ABT2YPN7_9GAMM</name>
<accession>A0ABT2YPN7</accession>
<dbReference type="Pfam" id="PF02311">
    <property type="entry name" value="AraC_binding"/>
    <property type="match status" value="1"/>
</dbReference>
<dbReference type="PANTHER" id="PTHR46796:SF2">
    <property type="entry name" value="TRANSCRIPTIONAL REGULATORY PROTEIN"/>
    <property type="match status" value="1"/>
</dbReference>
<dbReference type="InterPro" id="IPR037923">
    <property type="entry name" value="HTH-like"/>
</dbReference>
<dbReference type="SUPFAM" id="SSF51215">
    <property type="entry name" value="Regulatory protein AraC"/>
    <property type="match status" value="1"/>
</dbReference>
<feature type="domain" description="AraC-type arabinose-binding/dimerisation" evidence="4">
    <location>
        <begin position="19"/>
        <end position="150"/>
    </location>
</feature>
<dbReference type="PANTHER" id="PTHR46796">
    <property type="entry name" value="HTH-TYPE TRANSCRIPTIONAL ACTIVATOR RHAS-RELATED"/>
    <property type="match status" value="1"/>
</dbReference>
<gene>
    <name evidence="5" type="ORF">OFY17_03045</name>
</gene>
<dbReference type="RefSeq" id="WP_263529227.1">
    <property type="nucleotide sequence ID" value="NZ_JAOVZB010000001.1"/>
</dbReference>
<evidence type="ECO:0000313" key="5">
    <source>
        <dbReference type="EMBL" id="MCV2401854.1"/>
    </source>
</evidence>
<organism evidence="5 6">
    <name type="scientific">Marinomonas sargassi</name>
    <dbReference type="NCBI Taxonomy" id="2984494"/>
    <lineage>
        <taxon>Bacteria</taxon>
        <taxon>Pseudomonadati</taxon>
        <taxon>Pseudomonadota</taxon>
        <taxon>Gammaproteobacteria</taxon>
        <taxon>Oceanospirillales</taxon>
        <taxon>Oceanospirillaceae</taxon>
        <taxon>Marinomonas</taxon>
    </lineage>
</organism>
<sequence length="196" mass="22612">MRSENHFQYAKSSLDNEVILLDASMNDFSYGMHAHEEFSFGVTLAGRQDFFALGEHHKSHPSNTIVFNPDDAHDGHSGGDDTLHYKMLYIHPDQLTPMLKNAGLSNPHQFRMKQCVHEDPILRQHILRLALLVENKHTSELQYSSALFEFARYLTAQTGTQIESKNTRKDFIFERVRDYLHSHVTEEVSLDEVRGK</sequence>
<keyword evidence="3" id="KW-0804">Transcription</keyword>
<evidence type="ECO:0000256" key="1">
    <source>
        <dbReference type="ARBA" id="ARBA00023015"/>
    </source>
</evidence>
<dbReference type="InterPro" id="IPR003313">
    <property type="entry name" value="AraC-bd"/>
</dbReference>
<keyword evidence="2" id="KW-0238">DNA-binding</keyword>
<keyword evidence="1" id="KW-0805">Transcription regulation</keyword>
<reference evidence="5 6" key="1">
    <citation type="submission" date="2022-10" db="EMBL/GenBank/DDBJ databases">
        <title>Marinomonas transparenta sp. nov. and Marinomonas sargassi sp. nov., isolated from marine alga (Sargassum natans (L.) Gaillon).</title>
        <authorList>
            <person name="Wang Y."/>
        </authorList>
    </citation>
    <scope>NUCLEOTIDE SEQUENCE [LARGE SCALE GENOMIC DNA]</scope>
    <source>
        <strain evidence="5 6">C2222</strain>
    </source>
</reference>
<evidence type="ECO:0000259" key="4">
    <source>
        <dbReference type="Pfam" id="PF02311"/>
    </source>
</evidence>
<comment type="caution">
    <text evidence="5">The sequence shown here is derived from an EMBL/GenBank/DDBJ whole genome shotgun (WGS) entry which is preliminary data.</text>
</comment>
<evidence type="ECO:0000256" key="3">
    <source>
        <dbReference type="ARBA" id="ARBA00023163"/>
    </source>
</evidence>